<dbReference type="AlphaFoldDB" id="A0A852V2T5"/>
<dbReference type="RefSeq" id="WP_179824174.1">
    <property type="nucleotide sequence ID" value="NZ_CP192034.1"/>
</dbReference>
<comment type="caution">
    <text evidence="1">The sequence shown here is derived from an EMBL/GenBank/DDBJ whole genome shotgun (WGS) entry which is preliminary data.</text>
</comment>
<accession>A0A852V2T5</accession>
<dbReference type="InterPro" id="IPR023198">
    <property type="entry name" value="PGP-like_dom2"/>
</dbReference>
<dbReference type="Gene3D" id="3.40.50.1000">
    <property type="entry name" value="HAD superfamily/HAD-like"/>
    <property type="match status" value="1"/>
</dbReference>
<proteinExistence type="predicted"/>
<keyword evidence="2" id="KW-1185">Reference proteome</keyword>
<dbReference type="InterPro" id="IPR023214">
    <property type="entry name" value="HAD_sf"/>
</dbReference>
<keyword evidence="1" id="KW-0378">Hydrolase</keyword>
<dbReference type="NCBIfam" id="TIGR01509">
    <property type="entry name" value="HAD-SF-IA-v3"/>
    <property type="match status" value="1"/>
</dbReference>
<evidence type="ECO:0000313" key="1">
    <source>
        <dbReference type="EMBL" id="NYF41968.1"/>
    </source>
</evidence>
<gene>
    <name evidence="1" type="ORF">HDA43_004169</name>
</gene>
<dbReference type="Gene3D" id="1.10.150.240">
    <property type="entry name" value="Putative phosphatase, domain 2"/>
    <property type="match status" value="1"/>
</dbReference>
<organism evidence="1 2">
    <name type="scientific">Streptosporangium sandarakinum</name>
    <dbReference type="NCBI Taxonomy" id="1260955"/>
    <lineage>
        <taxon>Bacteria</taxon>
        <taxon>Bacillati</taxon>
        <taxon>Actinomycetota</taxon>
        <taxon>Actinomycetes</taxon>
        <taxon>Streptosporangiales</taxon>
        <taxon>Streptosporangiaceae</taxon>
        <taxon>Streptosporangium</taxon>
    </lineage>
</organism>
<dbReference type="PANTHER" id="PTHR43611">
    <property type="entry name" value="ALPHA-D-GLUCOSE 1-PHOSPHATE PHOSPHATASE"/>
    <property type="match status" value="1"/>
</dbReference>
<dbReference type="GO" id="GO:0016787">
    <property type="term" value="F:hydrolase activity"/>
    <property type="evidence" value="ECO:0007669"/>
    <property type="project" value="UniProtKB-KW"/>
</dbReference>
<dbReference type="PRINTS" id="PR00413">
    <property type="entry name" value="HADHALOGNASE"/>
</dbReference>
<dbReference type="Proteomes" id="UP000576393">
    <property type="component" value="Unassembled WGS sequence"/>
</dbReference>
<protein>
    <submittedName>
        <fullName evidence="1">Putative hydrolase of the HAD superfamily</fullName>
    </submittedName>
</protein>
<name>A0A852V2T5_9ACTN</name>
<dbReference type="SUPFAM" id="SSF56784">
    <property type="entry name" value="HAD-like"/>
    <property type="match status" value="1"/>
</dbReference>
<dbReference type="Pfam" id="PF00702">
    <property type="entry name" value="Hydrolase"/>
    <property type="match status" value="1"/>
</dbReference>
<reference evidence="1 2" key="1">
    <citation type="submission" date="2020-07" db="EMBL/GenBank/DDBJ databases">
        <title>Sequencing the genomes of 1000 actinobacteria strains.</title>
        <authorList>
            <person name="Klenk H.-P."/>
        </authorList>
    </citation>
    <scope>NUCLEOTIDE SEQUENCE [LARGE SCALE GENOMIC DNA]</scope>
    <source>
        <strain evidence="1 2">DSM 45763</strain>
    </source>
</reference>
<sequence>MTTWMLLDYGEVISLPQPPEDVTAMAVLADLDTETFLDRYWRHRDLYDRGRPSHAYWGDVLDRGFSEGDPLVAALDAADTASWSRLDPASLEAIRVLAGRHRLALLSNAPEPMAAAIDRAPWAQAFDHRFYSCRLGLAKPDPEIFEKVLHRLGAEPGEVTFFDDRAVNVEAAAAVGIHAVLYRPGTPFERRPD</sequence>
<dbReference type="EMBL" id="JACCCO010000002">
    <property type="protein sequence ID" value="NYF41968.1"/>
    <property type="molecule type" value="Genomic_DNA"/>
</dbReference>
<dbReference type="PANTHER" id="PTHR43611:SF3">
    <property type="entry name" value="FLAVIN MONONUCLEOTIDE HYDROLASE 1, CHLOROPLATIC"/>
    <property type="match status" value="1"/>
</dbReference>
<dbReference type="InterPro" id="IPR006439">
    <property type="entry name" value="HAD-SF_hydro_IA"/>
</dbReference>
<dbReference type="InterPro" id="IPR036412">
    <property type="entry name" value="HAD-like_sf"/>
</dbReference>
<evidence type="ECO:0000313" key="2">
    <source>
        <dbReference type="Proteomes" id="UP000576393"/>
    </source>
</evidence>